<organism evidence="1 2">
    <name type="scientific">Undibacterium amnicola</name>
    <dbReference type="NCBI Taxonomy" id="1834038"/>
    <lineage>
        <taxon>Bacteria</taxon>
        <taxon>Pseudomonadati</taxon>
        <taxon>Pseudomonadota</taxon>
        <taxon>Betaproteobacteria</taxon>
        <taxon>Burkholderiales</taxon>
        <taxon>Oxalobacteraceae</taxon>
        <taxon>Undibacterium</taxon>
    </lineage>
</organism>
<name>A0ABR6XMK4_9BURK</name>
<dbReference type="InterPro" id="IPR002043">
    <property type="entry name" value="UDG_fam1"/>
</dbReference>
<keyword evidence="2" id="KW-1185">Reference proteome</keyword>
<dbReference type="PANTHER" id="PTHR11264:SF8">
    <property type="entry name" value="URACIL-DNA GLYCOSYLASE-LIKE DOMAIN-CONTAINING PROTEIN"/>
    <property type="match status" value="1"/>
</dbReference>
<gene>
    <name evidence="1" type="ORF">H8K33_04195</name>
</gene>
<evidence type="ECO:0000313" key="2">
    <source>
        <dbReference type="Proteomes" id="UP000643610"/>
    </source>
</evidence>
<dbReference type="EMBL" id="JACOFU010000001">
    <property type="protein sequence ID" value="MBC3830704.1"/>
    <property type="molecule type" value="Genomic_DNA"/>
</dbReference>
<dbReference type="Proteomes" id="UP000643610">
    <property type="component" value="Unassembled WGS sequence"/>
</dbReference>
<evidence type="ECO:0000313" key="1">
    <source>
        <dbReference type="EMBL" id="MBC3830704.1"/>
    </source>
</evidence>
<sequence length="259" mass="29422">MDFSDYFQQDIALAHPSWHVVLKQGLDAIEQQYPGYLSQLAKTHFLPTQHRLFAAFSMPISEIRYVLIGEGPYPREASATGYCFMDGAVAEIWSQEASAGLSKSVNRATSLRNFIKMLLVADGYLTLDDTSSRALTSFVQQMRQESDKYVQTMMQLQDNFLKHGFLMLNASLVFRSEVSPAEDAKVWRIFLQFVFEALAQQASVPSLILWGKIADRLESIDVLSQFEKIKSEHPYNLSFIGNLSMHKLFAPMKLLSRSM</sequence>
<protein>
    <submittedName>
        <fullName evidence="1">Uracil-DNA glycosylase</fullName>
    </submittedName>
</protein>
<dbReference type="RefSeq" id="WP_186889687.1">
    <property type="nucleotide sequence ID" value="NZ_JACOFU010000001.1"/>
</dbReference>
<dbReference type="SUPFAM" id="SSF52141">
    <property type="entry name" value="Uracil-DNA glycosylase-like"/>
    <property type="match status" value="1"/>
</dbReference>
<dbReference type="InterPro" id="IPR036895">
    <property type="entry name" value="Uracil-DNA_glycosylase-like_sf"/>
</dbReference>
<reference evidence="1 2" key="1">
    <citation type="submission" date="2020-08" db="EMBL/GenBank/DDBJ databases">
        <title>Novel species isolated from subtropical streams in China.</title>
        <authorList>
            <person name="Lu H."/>
        </authorList>
    </citation>
    <scope>NUCLEOTIDE SEQUENCE [LARGE SCALE GENOMIC DNA]</scope>
    <source>
        <strain evidence="1 2">KCTC 52442</strain>
    </source>
</reference>
<comment type="caution">
    <text evidence="1">The sequence shown here is derived from an EMBL/GenBank/DDBJ whole genome shotgun (WGS) entry which is preliminary data.</text>
</comment>
<dbReference type="PANTHER" id="PTHR11264">
    <property type="entry name" value="URACIL-DNA GLYCOSYLASE"/>
    <property type="match status" value="1"/>
</dbReference>
<accession>A0ABR6XMK4</accession>
<dbReference type="Gene3D" id="3.40.470.10">
    <property type="entry name" value="Uracil-DNA glycosylase-like domain"/>
    <property type="match status" value="1"/>
</dbReference>
<proteinExistence type="predicted"/>